<organism evidence="1 2">
    <name type="scientific">Kluyveromyces lactis (strain ATCC 8585 / CBS 2359 / DSM 70799 / NBRC 1267 / NRRL Y-1140 / WM37)</name>
    <name type="common">Yeast</name>
    <name type="synonym">Candida sphaerica</name>
    <dbReference type="NCBI Taxonomy" id="284590"/>
    <lineage>
        <taxon>Eukaryota</taxon>
        <taxon>Fungi</taxon>
        <taxon>Dikarya</taxon>
        <taxon>Ascomycota</taxon>
        <taxon>Saccharomycotina</taxon>
        <taxon>Saccharomycetes</taxon>
        <taxon>Saccharomycetales</taxon>
        <taxon>Saccharomycetaceae</taxon>
        <taxon>Kluyveromyces</taxon>
    </lineage>
</organism>
<dbReference type="EMBL" id="CR382123">
    <property type="protein sequence ID" value="CAH01293.1"/>
    <property type="molecule type" value="Genomic_DNA"/>
</dbReference>
<dbReference type="HOGENOM" id="CLU_1240309_0_0_1"/>
<dbReference type="Proteomes" id="UP000000598">
    <property type="component" value="Chromosome C"/>
</dbReference>
<protein>
    <submittedName>
        <fullName evidence="1">KLLA0C05456p</fullName>
    </submittedName>
</protein>
<proteinExistence type="predicted"/>
<dbReference type="AlphaFoldDB" id="Q6CUE7"/>
<dbReference type="RefSeq" id="XP_452442.1">
    <property type="nucleotide sequence ID" value="XM_452442.1"/>
</dbReference>
<accession>Q6CUE7</accession>
<reference evidence="1 2" key="1">
    <citation type="journal article" date="2004" name="Nature">
        <title>Genome evolution in yeasts.</title>
        <authorList>
            <consortium name="Genolevures"/>
            <person name="Dujon B."/>
            <person name="Sherman D."/>
            <person name="Fischer G."/>
            <person name="Durrens P."/>
            <person name="Casaregola S."/>
            <person name="Lafontaine I."/>
            <person name="de Montigny J."/>
            <person name="Marck C."/>
            <person name="Neuveglise C."/>
            <person name="Talla E."/>
            <person name="Goffard N."/>
            <person name="Frangeul L."/>
            <person name="Aigle M."/>
            <person name="Anthouard V."/>
            <person name="Babour A."/>
            <person name="Barbe V."/>
            <person name="Barnay S."/>
            <person name="Blanchin S."/>
            <person name="Beckerich J.M."/>
            <person name="Beyne E."/>
            <person name="Bleykasten C."/>
            <person name="Boisrame A."/>
            <person name="Boyer J."/>
            <person name="Cattolico L."/>
            <person name="Confanioleri F."/>
            <person name="de Daruvar A."/>
            <person name="Despons L."/>
            <person name="Fabre E."/>
            <person name="Fairhead C."/>
            <person name="Ferry-Dumazet H."/>
            <person name="Groppi A."/>
            <person name="Hantraye F."/>
            <person name="Hennequin C."/>
            <person name="Jauniaux N."/>
            <person name="Joyet P."/>
            <person name="Kachouri R."/>
            <person name="Kerrest A."/>
            <person name="Koszul R."/>
            <person name="Lemaire M."/>
            <person name="Lesur I."/>
            <person name="Ma L."/>
            <person name="Muller H."/>
            <person name="Nicaud J.M."/>
            <person name="Nikolski M."/>
            <person name="Oztas S."/>
            <person name="Ozier-Kalogeropoulos O."/>
            <person name="Pellenz S."/>
            <person name="Potier S."/>
            <person name="Richard G.F."/>
            <person name="Straub M.L."/>
            <person name="Suleau A."/>
            <person name="Swennene D."/>
            <person name="Tekaia F."/>
            <person name="Wesolowski-Louvel M."/>
            <person name="Westhof E."/>
            <person name="Wirth B."/>
            <person name="Zeniou-Meyer M."/>
            <person name="Zivanovic I."/>
            <person name="Bolotin-Fukuhara M."/>
            <person name="Thierry A."/>
            <person name="Bouchier C."/>
            <person name="Caudron B."/>
            <person name="Scarpelli C."/>
            <person name="Gaillardin C."/>
            <person name="Weissenbach J."/>
            <person name="Wincker P."/>
            <person name="Souciet J.L."/>
        </authorList>
    </citation>
    <scope>NUCLEOTIDE SEQUENCE [LARGE SCALE GENOMIC DNA]</scope>
    <source>
        <strain evidence="2">ATCC 8585 / CBS 2359 / DSM 70799 / NBRC 1267 / NRRL Y-1140 / WM37</strain>
    </source>
</reference>
<gene>
    <name evidence="1" type="ORF">KLLA0_C05456g</name>
</gene>
<dbReference type="PaxDb" id="284590-Q6CUE7"/>
<evidence type="ECO:0000313" key="1">
    <source>
        <dbReference type="EMBL" id="CAH01293.1"/>
    </source>
</evidence>
<dbReference type="KEGG" id="kla:KLLA0_C05456g"/>
<sequence length="223" mass="25639">MDLPELINCSDDDDEGEFVDYCYNTLDSYASTLSIHTLNDYNESGFQNYQDENSAMSNNRNDFTVSDSCKKGYQSYNKIFGKNKIGSNLSSVISLLNFQASKISDQRQCITTKWNLGFNPTIQKFQFLVTELFDIDSSGFEFITISVKLPRNDPKKWHHYISHSSYQHIMASFHFRNLSTLQRLNNNIVSHEKECILTQVWLLDGTEKEVSTAVHRLDSLVLA</sequence>
<evidence type="ECO:0000313" key="2">
    <source>
        <dbReference type="Proteomes" id="UP000000598"/>
    </source>
</evidence>
<keyword evidence="2" id="KW-1185">Reference proteome</keyword>
<dbReference type="InParanoid" id="Q6CUE7"/>
<dbReference type="GeneID" id="2892502"/>
<name>Q6CUE7_KLULA</name>